<organism evidence="1 2">
    <name type="scientific">Enterococcus hirae</name>
    <dbReference type="NCBI Taxonomy" id="1354"/>
    <lineage>
        <taxon>Bacteria</taxon>
        <taxon>Bacillati</taxon>
        <taxon>Bacillota</taxon>
        <taxon>Bacilli</taxon>
        <taxon>Lactobacillales</taxon>
        <taxon>Enterococcaceae</taxon>
        <taxon>Enterococcus</taxon>
    </lineage>
</organism>
<dbReference type="AlphaFoldDB" id="A0A1V8WDU2"/>
<evidence type="ECO:0000313" key="2">
    <source>
        <dbReference type="Proteomes" id="UP000352698"/>
    </source>
</evidence>
<protein>
    <submittedName>
        <fullName evidence="1">Uncharacterized protein</fullName>
    </submittedName>
</protein>
<dbReference type="Proteomes" id="UP000352698">
    <property type="component" value="Unassembled WGS sequence"/>
</dbReference>
<sequence>MNKKFYLICLGLSMFWSISSLVCVHFYYGVNSPQGLFLIMSMIIPGIIGLYCSTKVSHQKIRGILLFTNYLFFTYFNFMQLMEIIGYLLNFLQNK</sequence>
<gene>
    <name evidence="1" type="ORF">NCTC12204_02272</name>
</gene>
<reference evidence="1 2" key="1">
    <citation type="submission" date="2019-05" db="EMBL/GenBank/DDBJ databases">
        <authorList>
            <consortium name="Pathogen Informatics"/>
        </authorList>
    </citation>
    <scope>NUCLEOTIDE SEQUENCE [LARGE SCALE GENOMIC DNA]</scope>
    <source>
        <strain evidence="1 2">NCTC12204</strain>
    </source>
</reference>
<accession>A0A1V8WDU2</accession>
<dbReference type="EMBL" id="CABEEP010000001">
    <property type="protein sequence ID" value="VTQ68077.1"/>
    <property type="molecule type" value="Genomic_DNA"/>
</dbReference>
<evidence type="ECO:0000313" key="1">
    <source>
        <dbReference type="EMBL" id="VTQ68077.1"/>
    </source>
</evidence>
<comment type="caution">
    <text evidence="1">The sequence shown here is derived from an EMBL/GenBank/DDBJ whole genome shotgun (WGS) entry which is preliminary data.</text>
</comment>
<proteinExistence type="predicted"/>
<name>A0A1V8WDU2_ENTHR</name>